<dbReference type="EMBL" id="JAHOPB010000001">
    <property type="protein sequence ID" value="MBU8874759.1"/>
    <property type="molecule type" value="Genomic_DNA"/>
</dbReference>
<sequence>MSHAANSLLVTSEAGLALIKAFEGLETAAYPDPGNRITGEPWTIGYGHTRGVRRGDTCTEEQATAWLREDLHAAEGAVRHLVDVPLAQGQFDALASFVFNCGATAFSNSTLLRLLNAGDVAAAAGQFKRWNRGGDGVLPGLVRRRAAERDLFISQETD</sequence>
<comment type="similarity">
    <text evidence="1">Belongs to the glycosyl hydrolase 24 family.</text>
</comment>
<proteinExistence type="inferred from homology"/>
<evidence type="ECO:0000313" key="3">
    <source>
        <dbReference type="Proteomes" id="UP000727907"/>
    </source>
</evidence>
<gene>
    <name evidence="2" type="ORF">KQ910_13370</name>
</gene>
<dbReference type="InterPro" id="IPR033907">
    <property type="entry name" value="Endolysin_autolysin"/>
</dbReference>
<name>A0ABS6ILF9_9HYPH</name>
<keyword evidence="1" id="KW-0378">Hydrolase</keyword>
<keyword evidence="1" id="KW-0929">Antimicrobial</keyword>
<dbReference type="PANTHER" id="PTHR38107:SF3">
    <property type="entry name" value="LYSOZYME RRRD-RELATED"/>
    <property type="match status" value="1"/>
</dbReference>
<organism evidence="2 3">
    <name type="scientific">Reyranella humidisoli</name>
    <dbReference type="NCBI Taxonomy" id="2849149"/>
    <lineage>
        <taxon>Bacteria</taxon>
        <taxon>Pseudomonadati</taxon>
        <taxon>Pseudomonadota</taxon>
        <taxon>Alphaproteobacteria</taxon>
        <taxon>Hyphomicrobiales</taxon>
        <taxon>Reyranellaceae</taxon>
        <taxon>Reyranella</taxon>
    </lineage>
</organism>
<comment type="caution">
    <text evidence="2">The sequence shown here is derived from an EMBL/GenBank/DDBJ whole genome shotgun (WGS) entry which is preliminary data.</text>
</comment>
<dbReference type="EC" id="3.2.1.17" evidence="1"/>
<dbReference type="InterPro" id="IPR002196">
    <property type="entry name" value="Glyco_hydro_24"/>
</dbReference>
<protein>
    <recommendedName>
        <fullName evidence="1">Lysozyme</fullName>
        <ecNumber evidence="1">3.2.1.17</ecNumber>
    </recommendedName>
</protein>
<dbReference type="RefSeq" id="WP_216960834.1">
    <property type="nucleotide sequence ID" value="NZ_JAHOPB010000001.1"/>
</dbReference>
<dbReference type="Proteomes" id="UP000727907">
    <property type="component" value="Unassembled WGS sequence"/>
</dbReference>
<evidence type="ECO:0000256" key="1">
    <source>
        <dbReference type="RuleBase" id="RU003788"/>
    </source>
</evidence>
<dbReference type="CDD" id="cd00737">
    <property type="entry name" value="lyz_endolysin_autolysin"/>
    <property type="match status" value="1"/>
</dbReference>
<keyword evidence="1" id="KW-0326">Glycosidase</keyword>
<dbReference type="PANTHER" id="PTHR38107">
    <property type="match status" value="1"/>
</dbReference>
<accession>A0ABS6ILF9</accession>
<keyword evidence="1" id="KW-0081">Bacteriolytic enzyme</keyword>
<keyword evidence="3" id="KW-1185">Reference proteome</keyword>
<comment type="catalytic activity">
    <reaction evidence="1">
        <text>Hydrolysis of (1-&gt;4)-beta-linkages between N-acetylmuramic acid and N-acetyl-D-glucosamine residues in a peptidoglycan and between N-acetyl-D-glucosamine residues in chitodextrins.</text>
        <dbReference type="EC" id="3.2.1.17"/>
    </reaction>
</comment>
<dbReference type="InterPro" id="IPR051018">
    <property type="entry name" value="Bacteriophage_GH24"/>
</dbReference>
<dbReference type="HAMAP" id="MF_04110">
    <property type="entry name" value="ENDOLYSIN_T4"/>
    <property type="match status" value="1"/>
</dbReference>
<dbReference type="Pfam" id="PF00959">
    <property type="entry name" value="Phage_lysozyme"/>
    <property type="match status" value="1"/>
</dbReference>
<reference evidence="2 3" key="1">
    <citation type="submission" date="2021-06" db="EMBL/GenBank/DDBJ databases">
        <authorList>
            <person name="Lee D.H."/>
        </authorList>
    </citation>
    <scope>NUCLEOTIDE SEQUENCE [LARGE SCALE GENOMIC DNA]</scope>
    <source>
        <strain evidence="2 3">MMS21-HV4-11</strain>
    </source>
</reference>
<dbReference type="InterPro" id="IPR034690">
    <property type="entry name" value="Endolysin_T4_type"/>
</dbReference>
<evidence type="ECO:0000313" key="2">
    <source>
        <dbReference type="EMBL" id="MBU8874759.1"/>
    </source>
</evidence>